<accession>A0ABT8XHP9</accession>
<name>A0ABT8XHP9_9HYPH</name>
<evidence type="ECO:0000313" key="2">
    <source>
        <dbReference type="Proteomes" id="UP001177080"/>
    </source>
</evidence>
<dbReference type="RefSeq" id="WP_244760833.1">
    <property type="nucleotide sequence ID" value="NZ_JALJCJ010000002.1"/>
</dbReference>
<proteinExistence type="predicted"/>
<reference evidence="1" key="1">
    <citation type="submission" date="2022-04" db="EMBL/GenBank/DDBJ databases">
        <title>Shinella lacus sp. nov., a novel member of the genus Shinella from water.</title>
        <authorList>
            <person name="Deng Y."/>
        </authorList>
    </citation>
    <scope>NUCLEOTIDE SEQUENCE</scope>
    <source>
        <strain evidence="1">JCM 31239</strain>
    </source>
</reference>
<dbReference type="EMBL" id="WHSC02000007">
    <property type="protein sequence ID" value="MDO6123211.1"/>
    <property type="molecule type" value="Genomic_DNA"/>
</dbReference>
<keyword evidence="2" id="KW-1185">Reference proteome</keyword>
<protein>
    <recommendedName>
        <fullName evidence="3">Helix-turn-helix domain-containing protein</fullName>
    </recommendedName>
</protein>
<comment type="caution">
    <text evidence="1">The sequence shown here is derived from an EMBL/GenBank/DDBJ whole genome shotgun (WGS) entry which is preliminary data.</text>
</comment>
<organism evidence="1 2">
    <name type="scientific">Shinella curvata</name>
    <dbReference type="NCBI Taxonomy" id="1817964"/>
    <lineage>
        <taxon>Bacteria</taxon>
        <taxon>Pseudomonadati</taxon>
        <taxon>Pseudomonadota</taxon>
        <taxon>Alphaproteobacteria</taxon>
        <taxon>Hyphomicrobiales</taxon>
        <taxon>Rhizobiaceae</taxon>
        <taxon>Shinella</taxon>
    </lineage>
</organism>
<gene>
    <name evidence="1" type="ORF">GB928_018645</name>
</gene>
<evidence type="ECO:0000313" key="1">
    <source>
        <dbReference type="EMBL" id="MDO6123211.1"/>
    </source>
</evidence>
<sequence>MTRPILTPDALDAMLEGKLLSKPEKLWGAPAIAVALGVSEDTVREWAKDPEVPIYRPKGYFARRSELEIWLRRKP</sequence>
<evidence type="ECO:0008006" key="3">
    <source>
        <dbReference type="Google" id="ProtNLM"/>
    </source>
</evidence>
<dbReference type="Proteomes" id="UP001177080">
    <property type="component" value="Unassembled WGS sequence"/>
</dbReference>